<dbReference type="InterPro" id="IPR001173">
    <property type="entry name" value="Glyco_trans_2-like"/>
</dbReference>
<dbReference type="Gene3D" id="1.25.40.10">
    <property type="entry name" value="Tetratricopeptide repeat domain"/>
    <property type="match status" value="2"/>
</dbReference>
<dbReference type="Pfam" id="PF13181">
    <property type="entry name" value="TPR_8"/>
    <property type="match status" value="1"/>
</dbReference>
<dbReference type="PANTHER" id="PTHR43630">
    <property type="entry name" value="POLY-BETA-1,6-N-ACETYL-D-GLUCOSAMINE SYNTHASE"/>
    <property type="match status" value="1"/>
</dbReference>
<sequence>MVTISLCMIVKNEEDVLERCLNSVKDLVDEINIVDTGSTDKTVEIAKQYTDRIFFFQWTGKFKDARNESFKFATKDYIFYLDADDVLLEEDRKKLKYLKETLDSNVDSVSMFYNAGVDEYGNVTLRYRRNRLLKRTRNFQWKGDVHNYIEVSGHIINSDIAITHLKNSHAVRRNLSIYESKIKNGDVFTTRDYFYYGNELRENGHFQDAIESYNKAVERKDGWLEDKIYSCVFRADCYRLLGDKEKERSSLFLALELAKTPRPEICCRIGYNFQQGSDYYSAVFWYELATTLPDDPNKWSFTYPAYSTWYPHQQLCVCYYHLQDFEKSYMHNEKAREFRPTDERILFNQKLLESKRKSLSSLSK</sequence>
<proteinExistence type="predicted"/>
<dbReference type="GO" id="GO:0016757">
    <property type="term" value="F:glycosyltransferase activity"/>
    <property type="evidence" value="ECO:0007669"/>
    <property type="project" value="UniProtKB-KW"/>
</dbReference>
<dbReference type="CDD" id="cd02511">
    <property type="entry name" value="Beta4Glucosyltransferase"/>
    <property type="match status" value="1"/>
</dbReference>
<dbReference type="Gene3D" id="3.90.550.10">
    <property type="entry name" value="Spore Coat Polysaccharide Biosynthesis Protein SpsA, Chain A"/>
    <property type="match status" value="1"/>
</dbReference>
<feature type="domain" description="Glycosyltransferase 2-like" evidence="1">
    <location>
        <begin position="5"/>
        <end position="149"/>
    </location>
</feature>
<dbReference type="Proteomes" id="UP001597301">
    <property type="component" value="Unassembled WGS sequence"/>
</dbReference>
<keyword evidence="2" id="KW-0808">Transferase</keyword>
<dbReference type="PANTHER" id="PTHR43630:SF2">
    <property type="entry name" value="GLYCOSYLTRANSFERASE"/>
    <property type="match status" value="1"/>
</dbReference>
<organism evidence="2 3">
    <name type="scientific">Siminovitchia sediminis</name>
    <dbReference type="NCBI Taxonomy" id="1274353"/>
    <lineage>
        <taxon>Bacteria</taxon>
        <taxon>Bacillati</taxon>
        <taxon>Bacillota</taxon>
        <taxon>Bacilli</taxon>
        <taxon>Bacillales</taxon>
        <taxon>Bacillaceae</taxon>
        <taxon>Siminovitchia</taxon>
    </lineage>
</organism>
<keyword evidence="2" id="KW-0328">Glycosyltransferase</keyword>
<dbReference type="EC" id="2.4.-.-" evidence="2"/>
<comment type="caution">
    <text evidence="2">The sequence shown here is derived from an EMBL/GenBank/DDBJ whole genome shotgun (WGS) entry which is preliminary data.</text>
</comment>
<protein>
    <submittedName>
        <fullName evidence="2">Glycosyltransferase</fullName>
        <ecNumber evidence="2">2.4.-.-</ecNumber>
    </submittedName>
</protein>
<dbReference type="EMBL" id="JBHUEO010000045">
    <property type="protein sequence ID" value="MFD1707817.1"/>
    <property type="molecule type" value="Genomic_DNA"/>
</dbReference>
<dbReference type="InterPro" id="IPR019734">
    <property type="entry name" value="TPR_rpt"/>
</dbReference>
<evidence type="ECO:0000313" key="2">
    <source>
        <dbReference type="EMBL" id="MFD1707817.1"/>
    </source>
</evidence>
<keyword evidence="3" id="KW-1185">Reference proteome</keyword>
<dbReference type="Pfam" id="PF00535">
    <property type="entry name" value="Glycos_transf_2"/>
    <property type="match status" value="1"/>
</dbReference>
<dbReference type="InterPro" id="IPR011990">
    <property type="entry name" value="TPR-like_helical_dom_sf"/>
</dbReference>
<reference evidence="3" key="1">
    <citation type="journal article" date="2019" name="Int. J. Syst. Evol. Microbiol.">
        <title>The Global Catalogue of Microorganisms (GCM) 10K type strain sequencing project: providing services to taxonomists for standard genome sequencing and annotation.</title>
        <authorList>
            <consortium name="The Broad Institute Genomics Platform"/>
            <consortium name="The Broad Institute Genome Sequencing Center for Infectious Disease"/>
            <person name="Wu L."/>
            <person name="Ma J."/>
        </authorList>
    </citation>
    <scope>NUCLEOTIDE SEQUENCE [LARGE SCALE GENOMIC DNA]</scope>
    <source>
        <strain evidence="3">CGMCC 1.12295</strain>
    </source>
</reference>
<gene>
    <name evidence="2" type="ORF">ACFSCZ_13915</name>
</gene>
<dbReference type="SUPFAM" id="SSF48452">
    <property type="entry name" value="TPR-like"/>
    <property type="match status" value="1"/>
</dbReference>
<name>A0ABW4KL89_9BACI</name>
<dbReference type="SUPFAM" id="SSF53448">
    <property type="entry name" value="Nucleotide-diphospho-sugar transferases"/>
    <property type="match status" value="1"/>
</dbReference>
<evidence type="ECO:0000313" key="3">
    <source>
        <dbReference type="Proteomes" id="UP001597301"/>
    </source>
</evidence>
<dbReference type="RefSeq" id="WP_380774647.1">
    <property type="nucleotide sequence ID" value="NZ_JBHUEO010000045.1"/>
</dbReference>
<dbReference type="InterPro" id="IPR029044">
    <property type="entry name" value="Nucleotide-diphossugar_trans"/>
</dbReference>
<evidence type="ECO:0000259" key="1">
    <source>
        <dbReference type="Pfam" id="PF00535"/>
    </source>
</evidence>
<dbReference type="SMART" id="SM00028">
    <property type="entry name" value="TPR"/>
    <property type="match status" value="4"/>
</dbReference>
<accession>A0ABW4KL89</accession>